<dbReference type="GO" id="GO:0003723">
    <property type="term" value="F:RNA binding"/>
    <property type="evidence" value="ECO:0007669"/>
    <property type="project" value="UniProtKB-KW"/>
</dbReference>
<name>A0A212J6W7_9BACT</name>
<dbReference type="InterPro" id="IPR012677">
    <property type="entry name" value="Nucleotide-bd_a/b_plait_sf"/>
</dbReference>
<dbReference type="InterPro" id="IPR035979">
    <property type="entry name" value="RBD_domain_sf"/>
</dbReference>
<dbReference type="Gene3D" id="3.30.70.330">
    <property type="match status" value="1"/>
</dbReference>
<reference evidence="4" key="1">
    <citation type="submission" date="2016-04" db="EMBL/GenBank/DDBJ databases">
        <authorList>
            <person name="Evans L.H."/>
            <person name="Alamgir A."/>
            <person name="Owens N."/>
            <person name="Weber N.D."/>
            <person name="Virtaneva K."/>
            <person name="Barbian K."/>
            <person name="Babar A."/>
            <person name="Rosenke K."/>
        </authorList>
    </citation>
    <scope>NUCLEOTIDE SEQUENCE</scope>
    <source>
        <strain evidence="4">86-1</strain>
    </source>
</reference>
<dbReference type="SUPFAM" id="SSF54928">
    <property type="entry name" value="RNA-binding domain, RBD"/>
    <property type="match status" value="1"/>
</dbReference>
<feature type="domain" description="RRM" evidence="3">
    <location>
        <begin position="1"/>
        <end position="79"/>
    </location>
</feature>
<feature type="region of interest" description="Disordered" evidence="2">
    <location>
        <begin position="70"/>
        <end position="107"/>
    </location>
</feature>
<protein>
    <submittedName>
        <fullName evidence="4">Putative RNA-binding protein RbpE</fullName>
    </submittedName>
</protein>
<dbReference type="PANTHER" id="PTHR48027">
    <property type="entry name" value="HETEROGENEOUS NUCLEAR RIBONUCLEOPROTEIN 87F-RELATED"/>
    <property type="match status" value="1"/>
</dbReference>
<dbReference type="InterPro" id="IPR052462">
    <property type="entry name" value="SLIRP/GR-RBP-like"/>
</dbReference>
<evidence type="ECO:0000313" key="4">
    <source>
        <dbReference type="EMBL" id="SBV95173.1"/>
    </source>
</evidence>
<evidence type="ECO:0000259" key="3">
    <source>
        <dbReference type="PROSITE" id="PS50102"/>
    </source>
</evidence>
<dbReference type="Pfam" id="PF00076">
    <property type="entry name" value="RRM_1"/>
    <property type="match status" value="1"/>
</dbReference>
<dbReference type="InterPro" id="IPR000504">
    <property type="entry name" value="RRM_dom"/>
</dbReference>
<dbReference type="EMBL" id="FLUM01000001">
    <property type="protein sequence ID" value="SBV95173.1"/>
    <property type="molecule type" value="Genomic_DNA"/>
</dbReference>
<keyword evidence="1" id="KW-0694">RNA-binding</keyword>
<dbReference type="PROSITE" id="PS50102">
    <property type="entry name" value="RRM"/>
    <property type="match status" value="1"/>
</dbReference>
<dbReference type="CDD" id="cd21608">
    <property type="entry name" value="RRM2_NsCP33_like"/>
    <property type="match status" value="1"/>
</dbReference>
<sequence length="107" mass="11850">MNIFIAGLSYSINDNDLKDLFSEYGEITSAKVIMDKATGRSKGYGFVELADNAAGQKAIEELNGAEYDGRTISVSEARPRTEGDRPRRSYDNNRGGGNNGGYRRREY</sequence>
<gene>
    <name evidence="4" type="primary">rbpE</name>
    <name evidence="4" type="ORF">KL86DYS1_11323</name>
</gene>
<dbReference type="AlphaFoldDB" id="A0A212J6W7"/>
<proteinExistence type="predicted"/>
<evidence type="ECO:0000256" key="1">
    <source>
        <dbReference type="ARBA" id="ARBA00022884"/>
    </source>
</evidence>
<dbReference type="InterPro" id="IPR048289">
    <property type="entry name" value="RRM2_NsCP33-like"/>
</dbReference>
<dbReference type="SMART" id="SM00360">
    <property type="entry name" value="RRM"/>
    <property type="match status" value="1"/>
</dbReference>
<accession>A0A212J6W7</accession>
<evidence type="ECO:0000256" key="2">
    <source>
        <dbReference type="SAM" id="MobiDB-lite"/>
    </source>
</evidence>
<dbReference type="RefSeq" id="WP_006798612.1">
    <property type="nucleotide sequence ID" value="NZ_LT599032.1"/>
</dbReference>
<feature type="compositionally biased region" description="Basic and acidic residues" evidence="2">
    <location>
        <begin position="77"/>
        <end position="91"/>
    </location>
</feature>
<organism evidence="4">
    <name type="scientific">uncultured Dysgonomonas sp</name>
    <dbReference type="NCBI Taxonomy" id="206096"/>
    <lineage>
        <taxon>Bacteria</taxon>
        <taxon>Pseudomonadati</taxon>
        <taxon>Bacteroidota</taxon>
        <taxon>Bacteroidia</taxon>
        <taxon>Bacteroidales</taxon>
        <taxon>Dysgonomonadaceae</taxon>
        <taxon>Dysgonomonas</taxon>
        <taxon>environmental samples</taxon>
    </lineage>
</organism>